<dbReference type="AlphaFoldDB" id="A0A7W8XVF1"/>
<dbReference type="GO" id="GO:0016042">
    <property type="term" value="P:lipid catabolic process"/>
    <property type="evidence" value="ECO:0007669"/>
    <property type="project" value="UniProtKB-UniRule"/>
</dbReference>
<dbReference type="PROSITE" id="PS51635">
    <property type="entry name" value="PNPLA"/>
    <property type="match status" value="1"/>
</dbReference>
<feature type="active site" description="Nucleophile" evidence="2">
    <location>
        <position position="15"/>
    </location>
</feature>
<dbReference type="Proteomes" id="UP000549882">
    <property type="component" value="Unassembled WGS sequence"/>
</dbReference>
<dbReference type="InterPro" id="IPR052580">
    <property type="entry name" value="Lipid_Hydrolase"/>
</dbReference>
<feature type="active site" description="Proton acceptor" evidence="2">
    <location>
        <position position="225"/>
    </location>
</feature>
<proteinExistence type="predicted"/>
<feature type="short sequence motif" description="GXSXG" evidence="2">
    <location>
        <begin position="13"/>
        <end position="17"/>
    </location>
</feature>
<sequence length="511" mass="56428">MSKHSIEISGLAGTSAGAILAALACAGYDAEEIFSDKTGANILDRLDLDPDNLDAGQIKQPAKTPAKLFGDDAWFRLRLIRFLLARIWMLKVVGFTVLAIAVIGLWLFPQPALALLLATLLIATGAAIFFMRGVVSLDNVKTGLDQLLSVKHHGSRRGRPVTFKDLAEAGRLPLKIVAANITRQELTVFSAETSPDVAVSDAVCASIAIPGVFKPRRIDGNWFMDGGLVSNLPAWTFDDERSTDRDALTAAIEISVGGVKRPPQLAWTIGSAIRTMIFGSGILNKRGVDRLTSERLVVDLGLLDFDIGRTRAVEIVQKTETFCDGSLIARMIELPRSINDTCDAVSLKCHEFIEAAFAAAASPDRQFTTRIAIAIPIGPRNRTVRLEFSSGYADLSDERICLPLERSLIGDAWRQNETLYVSKSDEEVWNRSLSAPQDRWLRKLIWRDLSWVLCVPLEIDARTKVVVTLDSDVELDFDQDVQQELLDTLEALILKEFQFLRTVERELLNGR</sequence>
<dbReference type="PROSITE" id="PS51257">
    <property type="entry name" value="PROKAR_LIPOPROTEIN"/>
    <property type="match status" value="1"/>
</dbReference>
<protein>
    <submittedName>
        <fullName evidence="5">NTE family protein</fullName>
    </submittedName>
</protein>
<keyword evidence="3" id="KW-0812">Transmembrane</keyword>
<feature type="transmembrane region" description="Helical" evidence="3">
    <location>
        <begin position="112"/>
        <end position="131"/>
    </location>
</feature>
<gene>
    <name evidence="5" type="ORF">GGD50_004856</name>
</gene>
<dbReference type="Gene3D" id="3.30.450.40">
    <property type="match status" value="1"/>
</dbReference>
<dbReference type="EMBL" id="JACHBI010000011">
    <property type="protein sequence ID" value="MBB5576221.1"/>
    <property type="molecule type" value="Genomic_DNA"/>
</dbReference>
<dbReference type="GO" id="GO:0016787">
    <property type="term" value="F:hydrolase activity"/>
    <property type="evidence" value="ECO:0007669"/>
    <property type="project" value="UniProtKB-UniRule"/>
</dbReference>
<reference evidence="5 6" key="1">
    <citation type="submission" date="2020-08" db="EMBL/GenBank/DDBJ databases">
        <title>Genomic Encyclopedia of Type Strains, Phase IV (KMG-V): Genome sequencing to study the core and pangenomes of soil and plant-associated prokaryotes.</title>
        <authorList>
            <person name="Whitman W."/>
        </authorList>
    </citation>
    <scope>NUCLEOTIDE SEQUENCE [LARGE SCALE GENOMIC DNA]</scope>
    <source>
        <strain evidence="5 6">SEMIA 4064</strain>
    </source>
</reference>
<dbReference type="Gene3D" id="3.40.1090.10">
    <property type="entry name" value="Cytosolic phospholipase A2 catalytic domain"/>
    <property type="match status" value="2"/>
</dbReference>
<feature type="transmembrane region" description="Helical" evidence="3">
    <location>
        <begin position="83"/>
        <end position="106"/>
    </location>
</feature>
<dbReference type="Pfam" id="PF01734">
    <property type="entry name" value="Patatin"/>
    <property type="match status" value="1"/>
</dbReference>
<accession>A0A7W8XVF1</accession>
<keyword evidence="3" id="KW-0472">Membrane</keyword>
<dbReference type="PANTHER" id="PTHR46394">
    <property type="entry name" value="ANNEXIN"/>
    <property type="match status" value="1"/>
</dbReference>
<evidence type="ECO:0000313" key="6">
    <source>
        <dbReference type="Proteomes" id="UP000549882"/>
    </source>
</evidence>
<dbReference type="InterPro" id="IPR002641">
    <property type="entry name" value="PNPLA_dom"/>
</dbReference>
<keyword evidence="3" id="KW-1133">Transmembrane helix</keyword>
<keyword evidence="1 2" id="KW-0443">Lipid metabolism</keyword>
<evidence type="ECO:0000256" key="1">
    <source>
        <dbReference type="ARBA" id="ARBA00023098"/>
    </source>
</evidence>
<keyword evidence="2" id="KW-0442">Lipid degradation</keyword>
<dbReference type="InterPro" id="IPR016035">
    <property type="entry name" value="Acyl_Trfase/lysoPLipase"/>
</dbReference>
<dbReference type="SUPFAM" id="SSF52151">
    <property type="entry name" value="FabD/lysophospholipase-like"/>
    <property type="match status" value="1"/>
</dbReference>
<dbReference type="InterPro" id="IPR029016">
    <property type="entry name" value="GAF-like_dom_sf"/>
</dbReference>
<comment type="caution">
    <text evidence="5">The sequence shown here is derived from an EMBL/GenBank/DDBJ whole genome shotgun (WGS) entry which is preliminary data.</text>
</comment>
<organism evidence="5 6">
    <name type="scientific">Rhizobium paranaense</name>
    <dbReference type="NCBI Taxonomy" id="1650438"/>
    <lineage>
        <taxon>Bacteria</taxon>
        <taxon>Pseudomonadati</taxon>
        <taxon>Pseudomonadota</taxon>
        <taxon>Alphaproteobacteria</taxon>
        <taxon>Hyphomicrobiales</taxon>
        <taxon>Rhizobiaceae</taxon>
        <taxon>Rhizobium/Agrobacterium group</taxon>
        <taxon>Rhizobium</taxon>
    </lineage>
</organism>
<evidence type="ECO:0000256" key="2">
    <source>
        <dbReference type="PROSITE-ProRule" id="PRU01161"/>
    </source>
</evidence>
<evidence type="ECO:0000313" key="5">
    <source>
        <dbReference type="EMBL" id="MBB5576221.1"/>
    </source>
</evidence>
<evidence type="ECO:0000259" key="4">
    <source>
        <dbReference type="PROSITE" id="PS51635"/>
    </source>
</evidence>
<feature type="domain" description="PNPLA" evidence="4">
    <location>
        <begin position="1"/>
        <end position="238"/>
    </location>
</feature>
<keyword evidence="2" id="KW-0378">Hydrolase</keyword>
<name>A0A7W8XVF1_9HYPH</name>
<keyword evidence="6" id="KW-1185">Reference proteome</keyword>
<comment type="caution">
    <text evidence="2">Lacks conserved residue(s) required for the propagation of feature annotation.</text>
</comment>
<evidence type="ECO:0000256" key="3">
    <source>
        <dbReference type="SAM" id="Phobius"/>
    </source>
</evidence>
<feature type="short sequence motif" description="DGA/G" evidence="2">
    <location>
        <begin position="225"/>
        <end position="227"/>
    </location>
</feature>
<dbReference type="PANTHER" id="PTHR46394:SF1">
    <property type="entry name" value="PNPLA DOMAIN-CONTAINING PROTEIN"/>
    <property type="match status" value="1"/>
</dbReference>